<evidence type="ECO:0000313" key="2">
    <source>
        <dbReference type="EMBL" id="GAA4264225.1"/>
    </source>
</evidence>
<name>A0ABP8DW17_9ACTN</name>
<protein>
    <submittedName>
        <fullName evidence="2">Uncharacterized protein</fullName>
    </submittedName>
</protein>
<comment type="caution">
    <text evidence="2">The sequence shown here is derived from an EMBL/GenBank/DDBJ whole genome shotgun (WGS) entry which is preliminary data.</text>
</comment>
<accession>A0ABP8DW17</accession>
<keyword evidence="3" id="KW-1185">Reference proteome</keyword>
<gene>
    <name evidence="2" type="ORF">GCM10022255_115890</name>
</gene>
<sequence length="59" mass="6081">MVHEDGASGSTVALSVGKIAADVDLTQHGAGESMHKRGEESPVSRGELDPLAVQLLVQV</sequence>
<feature type="compositionally biased region" description="Basic and acidic residues" evidence="1">
    <location>
        <begin position="33"/>
        <end position="47"/>
    </location>
</feature>
<reference evidence="3" key="1">
    <citation type="journal article" date="2019" name="Int. J. Syst. Evol. Microbiol.">
        <title>The Global Catalogue of Microorganisms (GCM) 10K type strain sequencing project: providing services to taxonomists for standard genome sequencing and annotation.</title>
        <authorList>
            <consortium name="The Broad Institute Genomics Platform"/>
            <consortium name="The Broad Institute Genome Sequencing Center for Infectious Disease"/>
            <person name="Wu L."/>
            <person name="Ma J."/>
        </authorList>
    </citation>
    <scope>NUCLEOTIDE SEQUENCE [LARGE SCALE GENOMIC DNA]</scope>
    <source>
        <strain evidence="3">JCM 17441</strain>
    </source>
</reference>
<evidence type="ECO:0000256" key="1">
    <source>
        <dbReference type="SAM" id="MobiDB-lite"/>
    </source>
</evidence>
<dbReference type="Proteomes" id="UP001500620">
    <property type="component" value="Unassembled WGS sequence"/>
</dbReference>
<dbReference type="EMBL" id="BAABAT010000115">
    <property type="protein sequence ID" value="GAA4264225.1"/>
    <property type="molecule type" value="Genomic_DNA"/>
</dbReference>
<proteinExistence type="predicted"/>
<evidence type="ECO:0000313" key="3">
    <source>
        <dbReference type="Proteomes" id="UP001500620"/>
    </source>
</evidence>
<feature type="region of interest" description="Disordered" evidence="1">
    <location>
        <begin position="28"/>
        <end position="47"/>
    </location>
</feature>
<organism evidence="2 3">
    <name type="scientific">Dactylosporangium darangshiense</name>
    <dbReference type="NCBI Taxonomy" id="579108"/>
    <lineage>
        <taxon>Bacteria</taxon>
        <taxon>Bacillati</taxon>
        <taxon>Actinomycetota</taxon>
        <taxon>Actinomycetes</taxon>
        <taxon>Micromonosporales</taxon>
        <taxon>Micromonosporaceae</taxon>
        <taxon>Dactylosporangium</taxon>
    </lineage>
</organism>